<proteinExistence type="predicted"/>
<reference evidence="1" key="1">
    <citation type="journal article" date="2014" name="Int. J. Syst. Evol. Microbiol.">
        <title>Complete genome sequence of Corynebacterium casei LMG S-19264T (=DSM 44701T), isolated from a smear-ripened cheese.</title>
        <authorList>
            <consortium name="US DOE Joint Genome Institute (JGI-PGF)"/>
            <person name="Walter F."/>
            <person name="Albersmeier A."/>
            <person name="Kalinowski J."/>
            <person name="Ruckert C."/>
        </authorList>
    </citation>
    <scope>NUCLEOTIDE SEQUENCE</scope>
    <source>
        <strain evidence="1">CGMCC 1.12813</strain>
    </source>
</reference>
<dbReference type="RefSeq" id="WP_188511356.1">
    <property type="nucleotide sequence ID" value="NZ_BMGB01000002.1"/>
</dbReference>
<dbReference type="Proteomes" id="UP000606922">
    <property type="component" value="Unassembled WGS sequence"/>
</dbReference>
<protein>
    <submittedName>
        <fullName evidence="1">Uncharacterized protein</fullName>
    </submittedName>
</protein>
<accession>A0A916SR61</accession>
<dbReference type="EMBL" id="BMGB01000002">
    <property type="protein sequence ID" value="GGB11646.1"/>
    <property type="molecule type" value="Genomic_DNA"/>
</dbReference>
<comment type="caution">
    <text evidence="1">The sequence shown here is derived from an EMBL/GenBank/DDBJ whole genome shotgun (WGS) entry which is preliminary data.</text>
</comment>
<dbReference type="AlphaFoldDB" id="A0A916SR61"/>
<organism evidence="1 2">
    <name type="scientific">Conyzicola nivalis</name>
    <dbReference type="NCBI Taxonomy" id="1477021"/>
    <lineage>
        <taxon>Bacteria</taxon>
        <taxon>Bacillati</taxon>
        <taxon>Actinomycetota</taxon>
        <taxon>Actinomycetes</taxon>
        <taxon>Micrococcales</taxon>
        <taxon>Microbacteriaceae</taxon>
        <taxon>Conyzicola</taxon>
    </lineage>
</organism>
<sequence>MSTDTIVEVEVLGTDASKYWGPWSERLSTMKGKVDTSLSSQDFSFIPGAGDVYTAFVAAQARLEDYIGGGVTAFQAFRDLLMETSVEYLEEEGATAAEVAAFRARYPL</sequence>
<evidence type="ECO:0000313" key="1">
    <source>
        <dbReference type="EMBL" id="GGB11646.1"/>
    </source>
</evidence>
<reference evidence="1" key="2">
    <citation type="submission" date="2020-09" db="EMBL/GenBank/DDBJ databases">
        <authorList>
            <person name="Sun Q."/>
            <person name="Zhou Y."/>
        </authorList>
    </citation>
    <scope>NUCLEOTIDE SEQUENCE</scope>
    <source>
        <strain evidence="1">CGMCC 1.12813</strain>
    </source>
</reference>
<gene>
    <name evidence="1" type="ORF">GCM10010979_27460</name>
</gene>
<name>A0A916SR61_9MICO</name>
<evidence type="ECO:0000313" key="2">
    <source>
        <dbReference type="Proteomes" id="UP000606922"/>
    </source>
</evidence>
<keyword evidence="2" id="KW-1185">Reference proteome</keyword>